<dbReference type="GO" id="GO:0016791">
    <property type="term" value="F:phosphatase activity"/>
    <property type="evidence" value="ECO:0007669"/>
    <property type="project" value="TreeGrafter"/>
</dbReference>
<dbReference type="EMBL" id="RRUE01000002">
    <property type="protein sequence ID" value="RRN44683.1"/>
    <property type="molecule type" value="Genomic_DNA"/>
</dbReference>
<accession>A0A3R8MTC8</accession>
<organism evidence="1 2">
    <name type="scientific">Lautropia dentalis</name>
    <dbReference type="NCBI Taxonomy" id="2490857"/>
    <lineage>
        <taxon>Bacteria</taxon>
        <taxon>Pseudomonadati</taxon>
        <taxon>Pseudomonadota</taxon>
        <taxon>Betaproteobacteria</taxon>
        <taxon>Burkholderiales</taxon>
        <taxon>Burkholderiaceae</taxon>
        <taxon>Lautropia</taxon>
    </lineage>
</organism>
<evidence type="ECO:0000313" key="2">
    <source>
        <dbReference type="Proteomes" id="UP000270261"/>
    </source>
</evidence>
<dbReference type="PANTHER" id="PTHR48100">
    <property type="entry name" value="BROAD-SPECIFICITY PHOSPHATASE YOR283W-RELATED"/>
    <property type="match status" value="1"/>
</dbReference>
<dbReference type="Pfam" id="PF00300">
    <property type="entry name" value="His_Phos_1"/>
    <property type="match status" value="1"/>
</dbReference>
<dbReference type="InterPro" id="IPR013078">
    <property type="entry name" value="His_Pase_superF_clade-1"/>
</dbReference>
<protein>
    <submittedName>
        <fullName evidence="1">Histidine phosphatase family protein</fullName>
    </submittedName>
</protein>
<proteinExistence type="predicted"/>
<dbReference type="AlphaFoldDB" id="A0A3R8MTC8"/>
<dbReference type="InterPro" id="IPR029033">
    <property type="entry name" value="His_PPase_superfam"/>
</dbReference>
<dbReference type="InterPro" id="IPR050275">
    <property type="entry name" value="PGM_Phosphatase"/>
</dbReference>
<reference evidence="1 2" key="1">
    <citation type="submission" date="2018-11" db="EMBL/GenBank/DDBJ databases">
        <title>Genome sequencing of Lautropia sp. KCOM 2505 (= ChDC F240).</title>
        <authorList>
            <person name="Kook J.-K."/>
            <person name="Park S.-N."/>
            <person name="Lim Y.K."/>
        </authorList>
    </citation>
    <scope>NUCLEOTIDE SEQUENCE [LARGE SCALE GENOMIC DNA]</scope>
    <source>
        <strain evidence="1 2">KCOM 2505</strain>
    </source>
</reference>
<dbReference type="CDD" id="cd07067">
    <property type="entry name" value="HP_PGM_like"/>
    <property type="match status" value="1"/>
</dbReference>
<comment type="caution">
    <text evidence="1">The sequence shown here is derived from an EMBL/GenBank/DDBJ whole genome shotgun (WGS) entry which is preliminary data.</text>
</comment>
<dbReference type="SUPFAM" id="SSF53254">
    <property type="entry name" value="Phosphoglycerate mutase-like"/>
    <property type="match status" value="1"/>
</dbReference>
<name>A0A3R8MTC8_9BURK</name>
<dbReference type="Proteomes" id="UP000270261">
    <property type="component" value="Unassembled WGS sequence"/>
</dbReference>
<dbReference type="Gene3D" id="3.40.50.1240">
    <property type="entry name" value="Phosphoglycerate mutase-like"/>
    <property type="match status" value="1"/>
</dbReference>
<keyword evidence="2" id="KW-1185">Reference proteome</keyword>
<gene>
    <name evidence="1" type="ORF">EHV23_13010</name>
</gene>
<dbReference type="PANTHER" id="PTHR48100:SF44">
    <property type="entry name" value="PHOSPHATASE C1620.13-RELATED"/>
    <property type="match status" value="1"/>
</dbReference>
<dbReference type="SMART" id="SM00855">
    <property type="entry name" value="PGAM"/>
    <property type="match status" value="1"/>
</dbReference>
<dbReference type="GO" id="GO:0005829">
    <property type="term" value="C:cytosol"/>
    <property type="evidence" value="ECO:0007669"/>
    <property type="project" value="TreeGrafter"/>
</dbReference>
<evidence type="ECO:0000313" key="1">
    <source>
        <dbReference type="EMBL" id="RRN44683.1"/>
    </source>
</evidence>
<dbReference type="OrthoDB" id="9783269at2"/>
<sequence>MARRIQGQLDEPLNDTGRQQARAAAARFAPDMVDAILCSDLGRAAQTAAPLGEATGVTVQPQAVWRERHFGRFQGWRYAEIAEQAPAVFARIEARDPDLDLDGGESLLQVRARIDAALQALVARYRGQRVVVVSHGGVLDAVYRLVTGKPVSEPRDFPIHNACICRLHWVDGQWHIDRWADIDHLLDSQDEIDPRSRPAALLGRVG</sequence>